<reference evidence="1" key="1">
    <citation type="submission" date="2023-03" db="EMBL/GenBank/DDBJ databases">
        <title>Massive genome expansion in bonnet fungi (Mycena s.s.) driven by repeated elements and novel gene families across ecological guilds.</title>
        <authorList>
            <consortium name="Lawrence Berkeley National Laboratory"/>
            <person name="Harder C.B."/>
            <person name="Miyauchi S."/>
            <person name="Viragh M."/>
            <person name="Kuo A."/>
            <person name="Thoen E."/>
            <person name="Andreopoulos B."/>
            <person name="Lu D."/>
            <person name="Skrede I."/>
            <person name="Drula E."/>
            <person name="Henrissat B."/>
            <person name="Morin E."/>
            <person name="Kohler A."/>
            <person name="Barry K."/>
            <person name="LaButti K."/>
            <person name="Morin E."/>
            <person name="Salamov A."/>
            <person name="Lipzen A."/>
            <person name="Mereny Z."/>
            <person name="Hegedus B."/>
            <person name="Baldrian P."/>
            <person name="Stursova M."/>
            <person name="Weitz H."/>
            <person name="Taylor A."/>
            <person name="Grigoriev I.V."/>
            <person name="Nagy L.G."/>
            <person name="Martin F."/>
            <person name="Kauserud H."/>
        </authorList>
    </citation>
    <scope>NUCLEOTIDE SEQUENCE</scope>
    <source>
        <strain evidence="1">9144</strain>
    </source>
</reference>
<evidence type="ECO:0000313" key="1">
    <source>
        <dbReference type="EMBL" id="KAJ7215908.1"/>
    </source>
</evidence>
<dbReference type="AlphaFoldDB" id="A0AAD6YIE7"/>
<evidence type="ECO:0000313" key="2">
    <source>
        <dbReference type="Proteomes" id="UP001219525"/>
    </source>
</evidence>
<dbReference type="EMBL" id="JARJCW010000016">
    <property type="protein sequence ID" value="KAJ7215908.1"/>
    <property type="molecule type" value="Genomic_DNA"/>
</dbReference>
<proteinExistence type="predicted"/>
<sequence>MYGTLSSTAVILTVHSSILTVTHLPFLGFLADFLPEDKMTLPYVSRDSRKLAARSYVAWWRQWDGCRAACLPRSFGAAQPVNGPGEAIESAETRLTRCYVKPTAFDDSRVVLHNSRIWNSAHIDRQTDPGLMHPPGTKAVAMHLGYLVYTSYIKDTSYMKEIPRISMHMFAITKQVRGSSLNLDAPALG</sequence>
<comment type="caution">
    <text evidence="1">The sequence shown here is derived from an EMBL/GenBank/DDBJ whole genome shotgun (WGS) entry which is preliminary data.</text>
</comment>
<organism evidence="1 2">
    <name type="scientific">Mycena pura</name>
    <dbReference type="NCBI Taxonomy" id="153505"/>
    <lineage>
        <taxon>Eukaryota</taxon>
        <taxon>Fungi</taxon>
        <taxon>Dikarya</taxon>
        <taxon>Basidiomycota</taxon>
        <taxon>Agaricomycotina</taxon>
        <taxon>Agaricomycetes</taxon>
        <taxon>Agaricomycetidae</taxon>
        <taxon>Agaricales</taxon>
        <taxon>Marasmiineae</taxon>
        <taxon>Mycenaceae</taxon>
        <taxon>Mycena</taxon>
    </lineage>
</organism>
<dbReference type="Proteomes" id="UP001219525">
    <property type="component" value="Unassembled WGS sequence"/>
</dbReference>
<accession>A0AAD6YIE7</accession>
<gene>
    <name evidence="1" type="ORF">GGX14DRAFT_391582</name>
</gene>
<keyword evidence="2" id="KW-1185">Reference proteome</keyword>
<name>A0AAD6YIE7_9AGAR</name>
<protein>
    <submittedName>
        <fullName evidence="1">Uncharacterized protein</fullName>
    </submittedName>
</protein>